<reference evidence="2 3" key="1">
    <citation type="journal article" date="2004" name="Proc. Natl. Acad. Sci. U.S.A.">
        <title>Comparison of the genome of the oral pathogen Treponema denticola with other spirochete genomes.</title>
        <authorList>
            <person name="Seshadri R."/>
            <person name="Myers G.S."/>
            <person name="Tettelin H."/>
            <person name="Eisen J.A."/>
            <person name="Heidelberg J.F."/>
            <person name="Dodson R.J."/>
            <person name="Davidsen T.M."/>
            <person name="DeBoy R.T."/>
            <person name="Fouts D.E."/>
            <person name="Haft D.H."/>
            <person name="Selengut J."/>
            <person name="Ren Q."/>
            <person name="Brinkac L.M."/>
            <person name="Madupu R."/>
            <person name="Kolonay J."/>
            <person name="Durkin S.A."/>
            <person name="Daugherty S.C."/>
            <person name="Shetty J."/>
            <person name="Shvartsbeyn A."/>
            <person name="Gebregeorgis E."/>
            <person name="Geer K."/>
            <person name="Tsegaye G."/>
            <person name="Malek J."/>
            <person name="Ayodeji B."/>
            <person name="Shatsman S."/>
            <person name="McLeod M.P."/>
            <person name="Smajs D."/>
            <person name="Howell J.K."/>
            <person name="Pal S."/>
            <person name="Amin A."/>
            <person name="Vashisth P."/>
            <person name="McNeill T.Z."/>
            <person name="Xiang Q."/>
            <person name="Sodergren E."/>
            <person name="Baca E."/>
            <person name="Weinstock G.M."/>
            <person name="Norris S.J."/>
            <person name="Fraser C.M."/>
            <person name="Paulsen I.T."/>
        </authorList>
    </citation>
    <scope>NUCLEOTIDE SEQUENCE [LARGE SCALE GENOMIC DNA]</scope>
    <source>
        <strain evidence="3">ATCC 35405 / DSM 14222 / CIP 103919 / JCM 8153 / KCTC 15104</strain>
    </source>
</reference>
<accession>Q73N93</accession>
<organism evidence="2 3">
    <name type="scientific">Treponema denticola (strain ATCC 35405 / DSM 14222 / CIP 103919 / JCM 8153 / KCTC 15104)</name>
    <dbReference type="NCBI Taxonomy" id="243275"/>
    <lineage>
        <taxon>Bacteria</taxon>
        <taxon>Pseudomonadati</taxon>
        <taxon>Spirochaetota</taxon>
        <taxon>Spirochaetia</taxon>
        <taxon>Spirochaetales</taxon>
        <taxon>Treponemataceae</taxon>
        <taxon>Treponema</taxon>
    </lineage>
</organism>
<dbReference type="Proteomes" id="UP000008212">
    <property type="component" value="Chromosome"/>
</dbReference>
<keyword evidence="1" id="KW-1133">Transmembrane helix</keyword>
<dbReference type="AlphaFoldDB" id="Q73N93"/>
<evidence type="ECO:0000256" key="1">
    <source>
        <dbReference type="SAM" id="Phobius"/>
    </source>
</evidence>
<gene>
    <name evidence="2" type="ordered locus">TDE_1262</name>
</gene>
<proteinExistence type="predicted"/>
<dbReference type="KEGG" id="tde:TDE_1262"/>
<evidence type="ECO:0000313" key="2">
    <source>
        <dbReference type="EMBL" id="AAS11780.1"/>
    </source>
</evidence>
<keyword evidence="3" id="KW-1185">Reference proteome</keyword>
<protein>
    <submittedName>
        <fullName evidence="2">Uncharacterized protein</fullName>
    </submittedName>
</protein>
<keyword evidence="1" id="KW-0812">Transmembrane</keyword>
<dbReference type="PaxDb" id="243275-TDE_1262"/>
<sequence>MYIMCVKIRHKNLRYIKYKFSIFYNIGYPANIFTILFKH</sequence>
<evidence type="ECO:0000313" key="3">
    <source>
        <dbReference type="Proteomes" id="UP000008212"/>
    </source>
</evidence>
<dbReference type="EMBL" id="AE017226">
    <property type="protein sequence ID" value="AAS11780.1"/>
    <property type="molecule type" value="Genomic_DNA"/>
</dbReference>
<dbReference type="HOGENOM" id="CLU_3318659_0_0_12"/>
<keyword evidence="1" id="KW-0472">Membrane</keyword>
<name>Q73N93_TREDE</name>
<feature type="transmembrane region" description="Helical" evidence="1">
    <location>
        <begin position="20"/>
        <end position="37"/>
    </location>
</feature>